<name>A0A0F9JYK6_9ZZZZ</name>
<proteinExistence type="predicted"/>
<dbReference type="EMBL" id="LAZR01009072">
    <property type="protein sequence ID" value="KKM74854.1"/>
    <property type="molecule type" value="Genomic_DNA"/>
</dbReference>
<comment type="caution">
    <text evidence="2">The sequence shown here is derived from an EMBL/GenBank/DDBJ whole genome shotgun (WGS) entry which is preliminary data.</text>
</comment>
<organism evidence="2">
    <name type="scientific">marine sediment metagenome</name>
    <dbReference type="NCBI Taxonomy" id="412755"/>
    <lineage>
        <taxon>unclassified sequences</taxon>
        <taxon>metagenomes</taxon>
        <taxon>ecological metagenomes</taxon>
    </lineage>
</organism>
<dbReference type="PROSITE" id="PS50846">
    <property type="entry name" value="HMA_2"/>
    <property type="match status" value="1"/>
</dbReference>
<gene>
    <name evidence="2" type="ORF">LCGC14_1396150</name>
</gene>
<dbReference type="InterPro" id="IPR036163">
    <property type="entry name" value="HMA_dom_sf"/>
</dbReference>
<feature type="domain" description="HMA" evidence="1">
    <location>
        <begin position="1"/>
        <end position="63"/>
    </location>
</feature>
<dbReference type="Gene3D" id="3.30.70.100">
    <property type="match status" value="1"/>
</dbReference>
<sequence>MTNFSVPKMSCGHCKASIGKAIASVDSDAQVDYDLTTRQIAVQSHADADALIAAMQSAGYDAERVN</sequence>
<dbReference type="GO" id="GO:0046872">
    <property type="term" value="F:metal ion binding"/>
    <property type="evidence" value="ECO:0007669"/>
    <property type="project" value="InterPro"/>
</dbReference>
<dbReference type="AlphaFoldDB" id="A0A0F9JYK6"/>
<accession>A0A0F9JYK6</accession>
<protein>
    <recommendedName>
        <fullName evidence="1">HMA domain-containing protein</fullName>
    </recommendedName>
</protein>
<dbReference type="CDD" id="cd00371">
    <property type="entry name" value="HMA"/>
    <property type="match status" value="1"/>
</dbReference>
<evidence type="ECO:0000313" key="2">
    <source>
        <dbReference type="EMBL" id="KKM74854.1"/>
    </source>
</evidence>
<dbReference type="InterPro" id="IPR006121">
    <property type="entry name" value="HMA_dom"/>
</dbReference>
<dbReference type="Pfam" id="PF00403">
    <property type="entry name" value="HMA"/>
    <property type="match status" value="1"/>
</dbReference>
<dbReference type="SUPFAM" id="SSF55008">
    <property type="entry name" value="HMA, heavy metal-associated domain"/>
    <property type="match status" value="1"/>
</dbReference>
<reference evidence="2" key="1">
    <citation type="journal article" date="2015" name="Nature">
        <title>Complex archaea that bridge the gap between prokaryotes and eukaryotes.</title>
        <authorList>
            <person name="Spang A."/>
            <person name="Saw J.H."/>
            <person name="Jorgensen S.L."/>
            <person name="Zaremba-Niedzwiedzka K."/>
            <person name="Martijn J."/>
            <person name="Lind A.E."/>
            <person name="van Eijk R."/>
            <person name="Schleper C."/>
            <person name="Guy L."/>
            <person name="Ettema T.J."/>
        </authorList>
    </citation>
    <scope>NUCLEOTIDE SEQUENCE</scope>
</reference>
<evidence type="ECO:0000259" key="1">
    <source>
        <dbReference type="PROSITE" id="PS50846"/>
    </source>
</evidence>